<dbReference type="PANTHER" id="PTHR43612">
    <property type="entry name" value="TRIFUNCTIONAL ENZYME SUBUNIT ALPHA"/>
    <property type="match status" value="1"/>
</dbReference>
<dbReference type="CDD" id="cd06558">
    <property type="entry name" value="crotonase-like"/>
    <property type="match status" value="1"/>
</dbReference>
<dbReference type="InterPro" id="IPR050136">
    <property type="entry name" value="FA_oxidation_alpha_subunit"/>
</dbReference>
<keyword evidence="9" id="KW-0511">Multifunctional enzyme</keyword>
<feature type="domain" description="3-hydroxyacyl-CoA dehydrogenase C-terminal" evidence="11">
    <location>
        <begin position="492"/>
        <end position="595"/>
    </location>
</feature>
<dbReference type="InterPro" id="IPR008927">
    <property type="entry name" value="6-PGluconate_DH-like_C_sf"/>
</dbReference>
<evidence type="ECO:0000256" key="9">
    <source>
        <dbReference type="ARBA" id="ARBA00023268"/>
    </source>
</evidence>
<dbReference type="InterPro" id="IPR001753">
    <property type="entry name" value="Enoyl-CoA_hydra/iso"/>
</dbReference>
<evidence type="ECO:0000259" key="11">
    <source>
        <dbReference type="Pfam" id="PF00725"/>
    </source>
</evidence>
<dbReference type="Gene3D" id="1.10.1040.50">
    <property type="match status" value="1"/>
</dbReference>
<dbReference type="RefSeq" id="WP_148376502.1">
    <property type="nucleotide sequence ID" value="NZ_VSIY01000004.1"/>
</dbReference>
<proteinExistence type="inferred from homology"/>
<dbReference type="PANTHER" id="PTHR43612:SF3">
    <property type="entry name" value="TRIFUNCTIONAL ENZYME SUBUNIT ALPHA, MITOCHONDRIAL"/>
    <property type="match status" value="1"/>
</dbReference>
<dbReference type="Gene3D" id="3.40.50.720">
    <property type="entry name" value="NAD(P)-binding Rossmann-like Domain"/>
    <property type="match status" value="1"/>
</dbReference>
<evidence type="ECO:0000313" key="13">
    <source>
        <dbReference type="EMBL" id="TYB81931.1"/>
    </source>
</evidence>
<comment type="catalytic activity">
    <reaction evidence="10">
        <text>a (3S)-3-hydroxyacyl-CoA + NAD(+) = a 3-oxoacyl-CoA + NADH + H(+)</text>
        <dbReference type="Rhea" id="RHEA:22432"/>
        <dbReference type="ChEBI" id="CHEBI:15378"/>
        <dbReference type="ChEBI" id="CHEBI:57318"/>
        <dbReference type="ChEBI" id="CHEBI:57540"/>
        <dbReference type="ChEBI" id="CHEBI:57945"/>
        <dbReference type="ChEBI" id="CHEBI:90726"/>
        <dbReference type="EC" id="1.1.1.35"/>
    </reaction>
</comment>
<dbReference type="InterPro" id="IPR006108">
    <property type="entry name" value="3HC_DH_C"/>
</dbReference>
<evidence type="ECO:0000256" key="8">
    <source>
        <dbReference type="ARBA" id="ARBA00023239"/>
    </source>
</evidence>
<organism evidence="13 14">
    <name type="scientific">Maritimibacter fusiformis</name>
    <dbReference type="NCBI Taxonomy" id="2603819"/>
    <lineage>
        <taxon>Bacteria</taxon>
        <taxon>Pseudomonadati</taxon>
        <taxon>Pseudomonadota</taxon>
        <taxon>Alphaproteobacteria</taxon>
        <taxon>Rhodobacterales</taxon>
        <taxon>Roseobacteraceae</taxon>
        <taxon>Maritimibacter</taxon>
    </lineage>
</organism>
<dbReference type="Gene3D" id="3.90.226.10">
    <property type="entry name" value="2-enoyl-CoA Hydratase, Chain A, domain 1"/>
    <property type="match status" value="1"/>
</dbReference>
<accession>A0A5D0RMM3</accession>
<dbReference type="Proteomes" id="UP000322080">
    <property type="component" value="Unassembled WGS sequence"/>
</dbReference>
<dbReference type="Pfam" id="PF00725">
    <property type="entry name" value="3HCDH"/>
    <property type="match status" value="1"/>
</dbReference>
<evidence type="ECO:0000256" key="2">
    <source>
        <dbReference type="ARBA" id="ARBA00007005"/>
    </source>
</evidence>
<dbReference type="EMBL" id="VSIY01000004">
    <property type="protein sequence ID" value="TYB81931.1"/>
    <property type="molecule type" value="Genomic_DNA"/>
</dbReference>
<dbReference type="InterPro" id="IPR006176">
    <property type="entry name" value="3-OHacyl-CoA_DH_NAD-bd"/>
</dbReference>
<evidence type="ECO:0000256" key="1">
    <source>
        <dbReference type="ARBA" id="ARBA00005005"/>
    </source>
</evidence>
<dbReference type="InterPro" id="IPR029045">
    <property type="entry name" value="ClpP/crotonase-like_dom_sf"/>
</dbReference>
<dbReference type="GO" id="GO:0016509">
    <property type="term" value="F:long-chain (3S)-3-hydroxyacyl-CoA dehydrogenase (NAD+) activity"/>
    <property type="evidence" value="ECO:0007669"/>
    <property type="project" value="TreeGrafter"/>
</dbReference>
<evidence type="ECO:0000259" key="12">
    <source>
        <dbReference type="Pfam" id="PF02737"/>
    </source>
</evidence>
<dbReference type="GO" id="GO:0006635">
    <property type="term" value="P:fatty acid beta-oxidation"/>
    <property type="evidence" value="ECO:0007669"/>
    <property type="project" value="UniProtKB-UniPathway"/>
</dbReference>
<dbReference type="InterPro" id="IPR036291">
    <property type="entry name" value="NAD(P)-bd_dom_sf"/>
</dbReference>
<evidence type="ECO:0000313" key="14">
    <source>
        <dbReference type="Proteomes" id="UP000322080"/>
    </source>
</evidence>
<comment type="caution">
    <text evidence="13">The sequence shown here is derived from an EMBL/GenBank/DDBJ whole genome shotgun (WGS) entry which is preliminary data.</text>
</comment>
<dbReference type="Pfam" id="PF02737">
    <property type="entry name" value="3HCDH_N"/>
    <property type="match status" value="1"/>
</dbReference>
<name>A0A5D0RMM3_9RHOB</name>
<dbReference type="FunFam" id="3.40.50.720:FF:000009">
    <property type="entry name" value="Fatty oxidation complex, alpha subunit"/>
    <property type="match status" value="1"/>
</dbReference>
<protein>
    <submittedName>
        <fullName evidence="13">3-hydroxyacyl-CoA dehydrogenase</fullName>
    </submittedName>
</protein>
<dbReference type="Pfam" id="PF00378">
    <property type="entry name" value="ECH_1"/>
    <property type="match status" value="1"/>
</dbReference>
<keyword evidence="5" id="KW-0560">Oxidoreductase</keyword>
<gene>
    <name evidence="13" type="ORF">FVF75_04100</name>
</gene>
<comment type="pathway">
    <text evidence="1">Lipid metabolism; fatty acid beta-oxidation.</text>
</comment>
<dbReference type="GO" id="GO:0004300">
    <property type="term" value="F:enoyl-CoA hydratase activity"/>
    <property type="evidence" value="ECO:0007669"/>
    <property type="project" value="TreeGrafter"/>
</dbReference>
<evidence type="ECO:0000256" key="5">
    <source>
        <dbReference type="ARBA" id="ARBA00023002"/>
    </source>
</evidence>
<keyword evidence="14" id="KW-1185">Reference proteome</keyword>
<keyword evidence="6" id="KW-0520">NAD</keyword>
<reference evidence="13 14" key="1">
    <citation type="submission" date="2019-08" db="EMBL/GenBank/DDBJ databases">
        <title>Identification of a novel species of the genus Boseongicola.</title>
        <authorList>
            <person name="Zhang X.-Q."/>
        </authorList>
    </citation>
    <scope>NUCLEOTIDE SEQUENCE [LARGE SCALE GENOMIC DNA]</scope>
    <source>
        <strain evidence="13 14">HY14</strain>
    </source>
</reference>
<keyword evidence="7" id="KW-0443">Lipid metabolism</keyword>
<keyword evidence="8" id="KW-0456">Lyase</keyword>
<evidence type="ECO:0000256" key="3">
    <source>
        <dbReference type="ARBA" id="ARBA00022832"/>
    </source>
</evidence>
<evidence type="ECO:0000256" key="7">
    <source>
        <dbReference type="ARBA" id="ARBA00023098"/>
    </source>
</evidence>
<evidence type="ECO:0000256" key="10">
    <source>
        <dbReference type="ARBA" id="ARBA00049556"/>
    </source>
</evidence>
<dbReference type="SUPFAM" id="SSF51735">
    <property type="entry name" value="NAD(P)-binding Rossmann-fold domains"/>
    <property type="match status" value="1"/>
</dbReference>
<evidence type="ECO:0000256" key="6">
    <source>
        <dbReference type="ARBA" id="ARBA00023027"/>
    </source>
</evidence>
<comment type="similarity">
    <text evidence="2">In the central section; belongs to the 3-hydroxyacyl-CoA dehydrogenase family.</text>
</comment>
<keyword evidence="4" id="KW-0442">Lipid degradation</keyword>
<evidence type="ECO:0000256" key="4">
    <source>
        <dbReference type="ARBA" id="ARBA00022963"/>
    </source>
</evidence>
<dbReference type="SUPFAM" id="SSF48179">
    <property type="entry name" value="6-phosphogluconate dehydrogenase C-terminal domain-like"/>
    <property type="match status" value="2"/>
</dbReference>
<keyword evidence="3" id="KW-0276">Fatty acid metabolism</keyword>
<sequence>MTEFHYHRDPDGIVTVTMDMTGQSANTMNARFLPAMQDTLARLGAEKGLAGVVFASAKKTFFAGGDLKDMLAVKTVTEAYFDRTQAIKATFRALEKLPVPVVAAISGAALGGGYELCLACNRRIVADHPRAVVGMPEVTLGLLPGGGGVVRLTALLGLEKALPFLLDGPQVQPRDALAAGLVDQVVATADDLIPAAKAWILANPEAHIQPWDAPGFSHPGGTQIRDQVAAASERIYQKTRGLMPAPEKILEIAAASLTMPFDAALTLETRGFMALMTTPEAKAAITTFFLGMQAVRSGKLRPEGDPWQARSSAVIGAGMMGAGIAHAHAQRGLATWLKDTDTARAEAGKAHAVALCDKAIARGRMDAAGKAALLGLITPSAGDAPPGSVDLIVEAVFEDIDLKERVIASTWPMLTEGGIYGTNTSTLPISVLAEAAPDPSRVIGLHFFSPIDRMKVVEIVVGKATGPDTLRRAYDYVRQIGYLPIVVNDSRGFFTSRVFATYLDEGCRLLIDGMAPDQIERAAWLAGMPAGPLAVFDEVSLILGQKVRQTHAALDARLGEASGFGLENTATRQVTDAMIATGRGGRHYGGGFYDYHGDGTKTLWPGLARFAEGEGVTMEAAKERLIYRQAVETLRCLDEGVLRSEVEANLGGILAIGFPPHTGGPLQFIRGIGLDTFATRARDLATRHGDRFAVTDSAFDRLRQTGDTT</sequence>
<feature type="domain" description="3-hydroxyacyl-CoA dehydrogenase NAD binding" evidence="12">
    <location>
        <begin position="313"/>
        <end position="489"/>
    </location>
</feature>
<dbReference type="UniPathway" id="UPA00659"/>
<dbReference type="SUPFAM" id="SSF52096">
    <property type="entry name" value="ClpP/crotonase"/>
    <property type="match status" value="1"/>
</dbReference>
<dbReference type="AlphaFoldDB" id="A0A5D0RMM3"/>
<dbReference type="GO" id="GO:0070403">
    <property type="term" value="F:NAD+ binding"/>
    <property type="evidence" value="ECO:0007669"/>
    <property type="project" value="InterPro"/>
</dbReference>